<dbReference type="InterPro" id="IPR052806">
    <property type="entry name" value="Fasciclin-like_AGP"/>
</dbReference>
<comment type="caution">
    <text evidence="5">The sequence shown here is derived from an EMBL/GenBank/DDBJ whole genome shotgun (WGS) entry which is preliminary data.</text>
</comment>
<sequence length="336" mass="35943">MAAKISLLLLSILSLLSVSAAIPNETLLDMAETLSHSGYLSMSLTLQLVSNSVIPSSPFLTVFAPSDAAFADSVQPSLSLLRFHLSPFSFPLFSLKSFLPGSKIPTLLANLSLTVTSSGDDGISLNGVKITIPPVYDDGSLIVYGIEKFLDPGFDPSALSPRSGGGLGCSFNGSRGAGYYSFNEAGRALRSEGFSVMASFLDLQLPGFTERPTLTIFAPVDEAMKDYVGRFDEYASIFYKHVVPCRILWSELVNFDDGAVLETYQEGFGVTVSRSEDVLMLNEAIVSFPDMYRNDWLVVHGIRSLLGGPEKTQGVAGPSSEIGSSSEGKVSDGEDL</sequence>
<feature type="region of interest" description="Disordered" evidence="2">
    <location>
        <begin position="310"/>
        <end position="336"/>
    </location>
</feature>
<dbReference type="EMBL" id="JAKUCV010005913">
    <property type="protein sequence ID" value="KAJ4829349.1"/>
    <property type="molecule type" value="Genomic_DNA"/>
</dbReference>
<dbReference type="Gene3D" id="2.30.180.10">
    <property type="entry name" value="FAS1 domain"/>
    <property type="match status" value="2"/>
</dbReference>
<name>A0A9Q0J5Q9_9ROSI</name>
<feature type="domain" description="FAS1" evidence="4">
    <location>
        <begin position="24"/>
        <end position="150"/>
    </location>
</feature>
<dbReference type="SUPFAM" id="SSF82153">
    <property type="entry name" value="FAS1 domain"/>
    <property type="match status" value="2"/>
</dbReference>
<dbReference type="OrthoDB" id="1893649at2759"/>
<feature type="compositionally biased region" description="Low complexity" evidence="2">
    <location>
        <begin position="319"/>
        <end position="328"/>
    </location>
</feature>
<dbReference type="PANTHER" id="PTHR33985:SF17">
    <property type="entry name" value="FASCICLIN-LIKE ARABINOGALACTAN PROTEIN 20"/>
    <property type="match status" value="1"/>
</dbReference>
<keyword evidence="3" id="KW-0732">Signal</keyword>
<dbReference type="AlphaFoldDB" id="A0A9Q0J5Q9"/>
<evidence type="ECO:0000313" key="5">
    <source>
        <dbReference type="EMBL" id="KAJ4829349.1"/>
    </source>
</evidence>
<dbReference type="Pfam" id="PF02469">
    <property type="entry name" value="Fasciclin"/>
    <property type="match status" value="2"/>
</dbReference>
<evidence type="ECO:0000313" key="6">
    <source>
        <dbReference type="Proteomes" id="UP001141552"/>
    </source>
</evidence>
<feature type="domain" description="FAS1" evidence="4">
    <location>
        <begin position="181"/>
        <end position="306"/>
    </location>
</feature>
<protein>
    <recommendedName>
        <fullName evidence="4">FAS1 domain-containing protein</fullName>
    </recommendedName>
</protein>
<comment type="similarity">
    <text evidence="1">Belongs to the fasciclin-like AGP family.</text>
</comment>
<dbReference type="PROSITE" id="PS50213">
    <property type="entry name" value="FAS1"/>
    <property type="match status" value="2"/>
</dbReference>
<evidence type="ECO:0000256" key="3">
    <source>
        <dbReference type="SAM" id="SignalP"/>
    </source>
</evidence>
<dbReference type="Proteomes" id="UP001141552">
    <property type="component" value="Unassembled WGS sequence"/>
</dbReference>
<accession>A0A9Q0J5Q9</accession>
<feature type="chain" id="PRO_5040174266" description="FAS1 domain-containing protein" evidence="3">
    <location>
        <begin position="22"/>
        <end position="336"/>
    </location>
</feature>
<proteinExistence type="inferred from homology"/>
<evidence type="ECO:0000256" key="2">
    <source>
        <dbReference type="SAM" id="MobiDB-lite"/>
    </source>
</evidence>
<dbReference type="PANTHER" id="PTHR33985">
    <property type="entry name" value="OS02G0491300 PROTEIN-RELATED"/>
    <property type="match status" value="1"/>
</dbReference>
<dbReference type="SMART" id="SM00554">
    <property type="entry name" value="FAS1"/>
    <property type="match status" value="2"/>
</dbReference>
<evidence type="ECO:0000259" key="4">
    <source>
        <dbReference type="PROSITE" id="PS50213"/>
    </source>
</evidence>
<gene>
    <name evidence="5" type="ORF">Tsubulata_024228</name>
</gene>
<dbReference type="InterPro" id="IPR036378">
    <property type="entry name" value="FAS1_dom_sf"/>
</dbReference>
<dbReference type="InterPro" id="IPR000782">
    <property type="entry name" value="FAS1_domain"/>
</dbReference>
<reference evidence="5" key="2">
    <citation type="journal article" date="2023" name="Plants (Basel)">
        <title>Annotation of the Turnera subulata (Passifloraceae) Draft Genome Reveals the S-Locus Evolved after the Divergence of Turneroideae from Passifloroideae in a Stepwise Manner.</title>
        <authorList>
            <person name="Henning P.M."/>
            <person name="Roalson E.H."/>
            <person name="Mir W."/>
            <person name="McCubbin A.G."/>
            <person name="Shore J.S."/>
        </authorList>
    </citation>
    <scope>NUCLEOTIDE SEQUENCE</scope>
    <source>
        <strain evidence="5">F60SS</strain>
    </source>
</reference>
<keyword evidence="6" id="KW-1185">Reference proteome</keyword>
<organism evidence="5 6">
    <name type="scientific">Turnera subulata</name>
    <dbReference type="NCBI Taxonomy" id="218843"/>
    <lineage>
        <taxon>Eukaryota</taxon>
        <taxon>Viridiplantae</taxon>
        <taxon>Streptophyta</taxon>
        <taxon>Embryophyta</taxon>
        <taxon>Tracheophyta</taxon>
        <taxon>Spermatophyta</taxon>
        <taxon>Magnoliopsida</taxon>
        <taxon>eudicotyledons</taxon>
        <taxon>Gunneridae</taxon>
        <taxon>Pentapetalae</taxon>
        <taxon>rosids</taxon>
        <taxon>fabids</taxon>
        <taxon>Malpighiales</taxon>
        <taxon>Passifloraceae</taxon>
        <taxon>Turnera</taxon>
    </lineage>
</organism>
<reference evidence="5" key="1">
    <citation type="submission" date="2022-02" db="EMBL/GenBank/DDBJ databases">
        <authorList>
            <person name="Henning P.M."/>
            <person name="McCubbin A.G."/>
            <person name="Shore J.S."/>
        </authorList>
    </citation>
    <scope>NUCLEOTIDE SEQUENCE</scope>
    <source>
        <strain evidence="5">F60SS</strain>
        <tissue evidence="5">Leaves</tissue>
    </source>
</reference>
<evidence type="ECO:0000256" key="1">
    <source>
        <dbReference type="ARBA" id="ARBA00007843"/>
    </source>
</evidence>
<feature type="signal peptide" evidence="3">
    <location>
        <begin position="1"/>
        <end position="21"/>
    </location>
</feature>